<dbReference type="GO" id="GO:0005789">
    <property type="term" value="C:endoplasmic reticulum membrane"/>
    <property type="evidence" value="ECO:0007669"/>
    <property type="project" value="TreeGrafter"/>
</dbReference>
<dbReference type="AlphaFoldDB" id="A0A0N4X3X7"/>
<evidence type="ECO:0000313" key="3">
    <source>
        <dbReference type="Proteomes" id="UP000268014"/>
    </source>
</evidence>
<accession>A0A0N4X3X7</accession>
<organism evidence="4">
    <name type="scientific">Haemonchus placei</name>
    <name type="common">Barber's pole worm</name>
    <dbReference type="NCBI Taxonomy" id="6290"/>
    <lineage>
        <taxon>Eukaryota</taxon>
        <taxon>Metazoa</taxon>
        <taxon>Ecdysozoa</taxon>
        <taxon>Nematoda</taxon>
        <taxon>Chromadorea</taxon>
        <taxon>Rhabditida</taxon>
        <taxon>Rhabditina</taxon>
        <taxon>Rhabditomorpha</taxon>
        <taxon>Strongyloidea</taxon>
        <taxon>Trichostrongylidae</taxon>
        <taxon>Haemonchus</taxon>
    </lineage>
</organism>
<dbReference type="InterPro" id="IPR039545">
    <property type="entry name" value="PGAP2"/>
</dbReference>
<evidence type="ECO:0000313" key="4">
    <source>
        <dbReference type="WBParaSite" id="HPLM_0001906901-mRNA-1"/>
    </source>
</evidence>
<evidence type="ECO:0000313" key="2">
    <source>
        <dbReference type="EMBL" id="VDO74813.1"/>
    </source>
</evidence>
<keyword evidence="3" id="KW-1185">Reference proteome</keyword>
<feature type="transmembrane region" description="Helical" evidence="1">
    <location>
        <begin position="74"/>
        <end position="96"/>
    </location>
</feature>
<name>A0A0N4X3X7_HAEPC</name>
<feature type="transmembrane region" description="Helical" evidence="1">
    <location>
        <begin position="282"/>
        <end position="310"/>
    </location>
</feature>
<feature type="transmembrane region" description="Helical" evidence="1">
    <location>
        <begin position="188"/>
        <end position="213"/>
    </location>
</feature>
<dbReference type="PANTHER" id="PTHR12892">
    <property type="entry name" value="FGF RECEPTOR ACTIVATING PROTEIN 1"/>
    <property type="match status" value="1"/>
</dbReference>
<dbReference type="WBParaSite" id="HPLM_0001906901-mRNA-1">
    <property type="protein sequence ID" value="HPLM_0001906901-mRNA-1"/>
    <property type="gene ID" value="HPLM_0001906901"/>
</dbReference>
<dbReference type="GO" id="GO:0006506">
    <property type="term" value="P:GPI anchor biosynthetic process"/>
    <property type="evidence" value="ECO:0007669"/>
    <property type="project" value="TreeGrafter"/>
</dbReference>
<dbReference type="Proteomes" id="UP000268014">
    <property type="component" value="Unassembled WGS sequence"/>
</dbReference>
<keyword evidence="1" id="KW-0472">Membrane</keyword>
<dbReference type="OrthoDB" id="68581at2759"/>
<dbReference type="EMBL" id="UZAF01021019">
    <property type="protein sequence ID" value="VDO74813.1"/>
    <property type="molecule type" value="Genomic_DNA"/>
</dbReference>
<dbReference type="PANTHER" id="PTHR12892:SF8">
    <property type="entry name" value="PROTEIN CBG16685"/>
    <property type="match status" value="1"/>
</dbReference>
<reference evidence="2 3" key="2">
    <citation type="submission" date="2018-11" db="EMBL/GenBank/DDBJ databases">
        <authorList>
            <consortium name="Pathogen Informatics"/>
        </authorList>
    </citation>
    <scope>NUCLEOTIDE SEQUENCE [LARGE SCALE GENOMIC DNA]</scope>
    <source>
        <strain evidence="2 3">MHpl1</strain>
    </source>
</reference>
<protein>
    <submittedName>
        <fullName evidence="4">Acyl_transf_3 domain-containing protein</fullName>
    </submittedName>
</protein>
<feature type="transmembrane region" description="Helical" evidence="1">
    <location>
        <begin position="225"/>
        <end position="246"/>
    </location>
</feature>
<gene>
    <name evidence="2" type="ORF">HPLM_LOCUS19062</name>
</gene>
<keyword evidence="1" id="KW-0812">Transmembrane</keyword>
<feature type="transmembrane region" description="Helical" evidence="1">
    <location>
        <begin position="41"/>
        <end position="62"/>
    </location>
</feature>
<dbReference type="GO" id="GO:0000139">
    <property type="term" value="C:Golgi membrane"/>
    <property type="evidence" value="ECO:0007669"/>
    <property type="project" value="InterPro"/>
</dbReference>
<feature type="transmembrane region" description="Helical" evidence="1">
    <location>
        <begin position="147"/>
        <end position="167"/>
    </location>
</feature>
<evidence type="ECO:0000256" key="1">
    <source>
        <dbReference type="SAM" id="Phobius"/>
    </source>
</evidence>
<reference evidence="4" key="1">
    <citation type="submission" date="2017-02" db="UniProtKB">
        <authorList>
            <consortium name="WormBaseParasite"/>
        </authorList>
    </citation>
    <scope>IDENTIFICATION</scope>
</reference>
<proteinExistence type="predicted"/>
<dbReference type="OMA" id="SGECEPI"/>
<keyword evidence="1" id="KW-1133">Transmembrane helix</keyword>
<sequence length="364" mass="41330">DQTTSGIFQFQIPRSRRENRLLKEGFVDDNNEDLSYFSFPIVWPAAACAVFSMTLFIAAIAGDDNNEDLSYFSFPIVWPAAACAVFSMTLFIAAIAGSLHTDYIPTEKELKRSFFAKYGSTHYQCNTTLPMPVNGLPSILNLFETNVIGNVLFRLCTCIPMVVRLFIAGCHTEALRVEYELLPFFFRVSLDVLPLLNFLEVLSLALFSIVTVHFDFPEINRFCKIVFVMAAGTNMVMTTSIQYSFSKSSKENLDHISAILKMVSACVFCYLAPQYFQHNHSAISFPICFSYVSRIYAIMEYAIIVAYAIFQLTSLIDIRHITLVCYPRTCSGECEPLDPKNFAPGGKFEYCRAFEYQQRRIHDL</sequence>